<dbReference type="PANTHER" id="PTHR40267:SF1">
    <property type="entry name" value="BLR3294 PROTEIN"/>
    <property type="match status" value="1"/>
</dbReference>
<dbReference type="InterPro" id="IPR026286">
    <property type="entry name" value="MaiA/AMDase"/>
</dbReference>
<evidence type="ECO:0000313" key="2">
    <source>
        <dbReference type="Proteomes" id="UP000187059"/>
    </source>
</evidence>
<dbReference type="EMBL" id="CP015093">
    <property type="protein sequence ID" value="APZ51497.1"/>
    <property type="molecule type" value="Genomic_DNA"/>
</dbReference>
<sequence length="247" mass="25715">MSAPLPCRLGPAQEALGLIVLQSDETVEGDMRRLIPAATRFLISRVPSGAEVTPETLAEMEGHLSQAAGLFPPWARFRAVGYACTSGTAQIGAGHVAGQIGAVVETEAVTEPVSALIAACGVLGLRRLGLISPYVAPVSARLRAVLAQAGIETPAFGSFELAEEALVARIGPQSLHDAACRVAGEAEVDGLFLSCTNLRTLAVLPELEAALGLPVLSSNQVLAWHMMRLAGIAPPKRAPGRLFTQAR</sequence>
<dbReference type="Gene3D" id="3.40.50.12500">
    <property type="match status" value="1"/>
</dbReference>
<dbReference type="Pfam" id="PF17645">
    <property type="entry name" value="Amdase"/>
    <property type="match status" value="1"/>
</dbReference>
<dbReference type="PIRSF" id="PIRSF015736">
    <property type="entry name" value="MI"/>
    <property type="match status" value="1"/>
</dbReference>
<organism evidence="1 2">
    <name type="scientific">Salipiger abyssi</name>
    <dbReference type="NCBI Taxonomy" id="1250539"/>
    <lineage>
        <taxon>Bacteria</taxon>
        <taxon>Pseudomonadati</taxon>
        <taxon>Pseudomonadota</taxon>
        <taxon>Alphaproteobacteria</taxon>
        <taxon>Rhodobacterales</taxon>
        <taxon>Roseobacteraceae</taxon>
        <taxon>Salipiger</taxon>
    </lineage>
</organism>
<dbReference type="EC" id="5.2.1.1" evidence="1"/>
<gene>
    <name evidence="1" type="ORF">Ga0080574_TMP1163</name>
</gene>
<dbReference type="STRING" id="1250539.Ga0080574_TMP1163"/>
<dbReference type="InterPro" id="IPR053714">
    <property type="entry name" value="Iso_Racemase_Enz_sf"/>
</dbReference>
<evidence type="ECO:0000313" key="1">
    <source>
        <dbReference type="EMBL" id="APZ51497.1"/>
    </source>
</evidence>
<accession>A0A1P8UQ57</accession>
<name>A0A1P8UQ57_9RHOB</name>
<dbReference type="AlphaFoldDB" id="A0A1P8UQ57"/>
<dbReference type="PANTHER" id="PTHR40267">
    <property type="entry name" value="BLR3294 PROTEIN"/>
    <property type="match status" value="1"/>
</dbReference>
<dbReference type="RefSeq" id="WP_076696061.1">
    <property type="nucleotide sequence ID" value="NZ_CP015093.1"/>
</dbReference>
<keyword evidence="1" id="KW-0413">Isomerase</keyword>
<dbReference type="Proteomes" id="UP000187059">
    <property type="component" value="Chromosome"/>
</dbReference>
<reference evidence="1 2" key="1">
    <citation type="submission" date="2016-04" db="EMBL/GenBank/DDBJ databases">
        <title>Deep-sea bacteria in the southern Pacific.</title>
        <authorList>
            <person name="Tang K."/>
        </authorList>
    </citation>
    <scope>NUCLEOTIDE SEQUENCE [LARGE SCALE GENOMIC DNA]</scope>
    <source>
        <strain evidence="1 2">JLT2014</strain>
    </source>
</reference>
<protein>
    <submittedName>
        <fullName evidence="1">Maleate isomerase</fullName>
        <ecNumber evidence="1">5.2.1.1</ecNumber>
    </submittedName>
</protein>
<proteinExistence type="predicted"/>
<dbReference type="GO" id="GO:0050076">
    <property type="term" value="F:maleate isomerase activity"/>
    <property type="evidence" value="ECO:0007669"/>
    <property type="project" value="UniProtKB-EC"/>
</dbReference>
<keyword evidence="2" id="KW-1185">Reference proteome</keyword>
<dbReference type="KEGG" id="paby:Ga0080574_TMP1163"/>
<dbReference type="OrthoDB" id="9816064at2"/>